<gene>
    <name evidence="1" type="ORF">DSL99_1946</name>
</gene>
<evidence type="ECO:0000313" key="1">
    <source>
        <dbReference type="EMBL" id="RXG29893.1"/>
    </source>
</evidence>
<evidence type="ECO:0008006" key="3">
    <source>
        <dbReference type="Google" id="ProtNLM"/>
    </source>
</evidence>
<accession>A0A4Q0PLP5</accession>
<dbReference type="EMBL" id="QOVL01000008">
    <property type="protein sequence ID" value="RXG29893.1"/>
    <property type="molecule type" value="Genomic_DNA"/>
</dbReference>
<protein>
    <recommendedName>
        <fullName evidence="3">HEPN domain-containing protein</fullName>
    </recommendedName>
</protein>
<dbReference type="AlphaFoldDB" id="A0A4Q0PLP5"/>
<proteinExistence type="predicted"/>
<sequence>MKTQLQFPPQFALRDALEPLTEALFSYATVNALYLTEIRKTPDAVYNLLIVVQDTSTLTELQKQLPVVQVQFPGFALQAYTEKQVRAGLQQGALYFLRFCRFSIPLYSSNAAYTPEPLSEGKLHKCLAKAQKQTDRETARICTFFDTAAGLFEQESYSASVLALTEVLKAALNFGCKLYTGQVQSYVSLEAQVTALRFYLPQLRVIFPKREASDTAPTELEWLDAWSTEGFDPDEYMDRHRCYQIQIRMERVFTVVDAAAQELLAACISSQPPAEPVPEVLPQAAEAYAPLEHALQQAMSCLRETYRVHSAYLIHSAQDSRLQPANCFMPTEEQVHQSFAVVLLITHKAVGMSPAQLTDRVYNQTGQRIRICFVLETLKRAHKALDFGSNFLQRVIGEGKLLYEEDGQLRKFLKTGCFYHPDKFRKLKKYWDIRINRAQYLIEITRILDTHEDELVQLHLYEEALIQTCLGLIRLFWEYSPAYTSLPYLLNLCRSFTRFPQELLETTSFKARRRLYLLTRAQQHLRYGTFSKVTYDDCTDSYHLCERFLEQAEALAEERLQVLKRKTYQRAV</sequence>
<dbReference type="Proteomes" id="UP000290608">
    <property type="component" value="Unassembled WGS sequence"/>
</dbReference>
<reference evidence="1 2" key="1">
    <citation type="submission" date="2018-07" db="EMBL/GenBank/DDBJ databases">
        <title>Leeuwenhoekiella genomics.</title>
        <authorList>
            <person name="Tahon G."/>
            <person name="Willems A."/>
        </authorList>
    </citation>
    <scope>NUCLEOTIDE SEQUENCE [LARGE SCALE GENOMIC DNA]</scope>
    <source>
        <strain evidence="1 2">LMG 1345</strain>
    </source>
</reference>
<name>A0A4Q0PLP5_9FLAO</name>
<evidence type="ECO:0000313" key="2">
    <source>
        <dbReference type="Proteomes" id="UP000290608"/>
    </source>
</evidence>
<organism evidence="1 2">
    <name type="scientific">Leeuwenhoekiella marinoflava</name>
    <dbReference type="NCBI Taxonomy" id="988"/>
    <lineage>
        <taxon>Bacteria</taxon>
        <taxon>Pseudomonadati</taxon>
        <taxon>Bacteroidota</taxon>
        <taxon>Flavobacteriia</taxon>
        <taxon>Flavobacteriales</taxon>
        <taxon>Flavobacteriaceae</taxon>
        <taxon>Leeuwenhoekiella</taxon>
    </lineage>
</organism>
<comment type="caution">
    <text evidence="1">The sequence shown here is derived from an EMBL/GenBank/DDBJ whole genome shotgun (WGS) entry which is preliminary data.</text>
</comment>
<dbReference type="Gene3D" id="1.20.120.330">
    <property type="entry name" value="Nucleotidyltransferases domain 2"/>
    <property type="match status" value="1"/>
</dbReference>
<dbReference type="RefSeq" id="WP_073099167.1">
    <property type="nucleotide sequence ID" value="NZ_QOVL01000008.1"/>
</dbReference>